<dbReference type="Pfam" id="PF03600">
    <property type="entry name" value="CitMHS"/>
    <property type="match status" value="1"/>
</dbReference>
<dbReference type="PANTHER" id="PTHR43652:SF2">
    <property type="entry name" value="BASIC AMINO ACID ANTIPORTER YFCC-RELATED"/>
    <property type="match status" value="1"/>
</dbReference>
<feature type="transmembrane region" description="Helical" evidence="7">
    <location>
        <begin position="98"/>
        <end position="122"/>
    </location>
</feature>
<feature type="transmembrane region" description="Helical" evidence="7">
    <location>
        <begin position="448"/>
        <end position="467"/>
    </location>
</feature>
<feature type="transmembrane region" description="Helical" evidence="7">
    <location>
        <begin position="479"/>
        <end position="498"/>
    </location>
</feature>
<feature type="transmembrane region" description="Helical" evidence="7">
    <location>
        <begin position="182"/>
        <end position="201"/>
    </location>
</feature>
<keyword evidence="6 7" id="KW-0472">Membrane</keyword>
<name>A0A425XXD2_9BACT</name>
<proteinExistence type="predicted"/>
<keyword evidence="2" id="KW-0813">Transport</keyword>
<comment type="subcellular location">
    <subcellularLocation>
        <location evidence="1">Membrane</location>
        <topology evidence="1">Multi-pass membrane protein</topology>
    </subcellularLocation>
</comment>
<sequence length="593" mass="65022">MLSFDAIVVSIVLIFIVLSFYKEWIGPAFTFLIGVVALGIFGVLTPSEIMGGFANDQVVVILMLLLIGDIIRDLGIVENLFDKVFQRAKTYRQFMGRMMLLVGGFSAFLNNTPLVAVMMPYVHSWSKRNNISPSKLLIPLSYSAILGGCITLIGTSTNLIVNGMVVDQNIIPGLESLDMFDFAYVGIPMMFIGSVYILIVGKKLLPDNADTLDKFSKNSRQYIVEAHVRPGSDLNGKSIGEANLRNLQGLYLFQIKRNNIKLAAVSPEFILEEGDCLFFAGATETIADLILANKGLTLPTVGMLSHKKQLEVVEIVVSHNSTLISKTVKEANFRGKYDAAVIAIHRNGERMSGKIGDVKVRAGDVLLLLGGDDFTARTQRVQDFYFISKVKEFRKQENYKIGLLLGGTILAVILSALKIVPLFMTLIVMIIVILALKITNPKDIAASIDFNLAMIIALSLAFGTAMIKSGLAELVADLLISVFMPLGRVGILFGIYFITTVLAAYVTNKAAVAIIFPISLSMALHLHLNPEPFVLIVAFAAAANFMTPIGYQTNLMVYGPGAYKFGDFFKIGFPLTIIYMVVCVSILSYIYFY</sequence>
<evidence type="ECO:0000256" key="3">
    <source>
        <dbReference type="ARBA" id="ARBA00022692"/>
    </source>
</evidence>
<feature type="transmembrane region" description="Helical" evidence="7">
    <location>
        <begin position="533"/>
        <end position="551"/>
    </location>
</feature>
<dbReference type="RefSeq" id="WP_125031802.1">
    <property type="nucleotide sequence ID" value="NZ_JAPXVP010000018.1"/>
</dbReference>
<keyword evidence="10" id="KW-1185">Reference proteome</keyword>
<feature type="transmembrane region" description="Helical" evidence="7">
    <location>
        <begin position="571"/>
        <end position="592"/>
    </location>
</feature>
<dbReference type="Proteomes" id="UP000285794">
    <property type="component" value="Unassembled WGS sequence"/>
</dbReference>
<dbReference type="InterPro" id="IPR036721">
    <property type="entry name" value="RCK_C_sf"/>
</dbReference>
<reference evidence="9 10" key="1">
    <citation type="submission" date="2018-07" db="EMBL/GenBank/DDBJ databases">
        <title>Draft genome sequence of Ancylomarina sp. M1P.</title>
        <authorList>
            <person name="Yadav S."/>
            <person name="Villanueva L."/>
            <person name="Damste J.S.S."/>
        </authorList>
    </citation>
    <scope>NUCLEOTIDE SEQUENCE [LARGE SCALE GENOMIC DNA]</scope>
    <source>
        <strain evidence="9 10">M1P</strain>
    </source>
</reference>
<evidence type="ECO:0000313" key="9">
    <source>
        <dbReference type="EMBL" id="RRG19321.1"/>
    </source>
</evidence>
<feature type="domain" description="RCK C-terminal" evidence="8">
    <location>
        <begin position="299"/>
        <end position="384"/>
    </location>
</feature>
<evidence type="ECO:0000259" key="8">
    <source>
        <dbReference type="PROSITE" id="PS51202"/>
    </source>
</evidence>
<dbReference type="SUPFAM" id="SSF116726">
    <property type="entry name" value="TrkA C-terminal domain-like"/>
    <property type="match status" value="2"/>
</dbReference>
<feature type="transmembrane region" description="Helical" evidence="7">
    <location>
        <begin position="510"/>
        <end position="527"/>
    </location>
</feature>
<feature type="transmembrane region" description="Helical" evidence="7">
    <location>
        <begin position="28"/>
        <end position="46"/>
    </location>
</feature>
<feature type="transmembrane region" description="Helical" evidence="7">
    <location>
        <begin position="58"/>
        <end position="77"/>
    </location>
</feature>
<dbReference type="GO" id="GO:0005886">
    <property type="term" value="C:plasma membrane"/>
    <property type="evidence" value="ECO:0007669"/>
    <property type="project" value="TreeGrafter"/>
</dbReference>
<feature type="transmembrane region" description="Helical" evidence="7">
    <location>
        <begin position="6"/>
        <end position="21"/>
    </location>
</feature>
<keyword evidence="3 7" id="KW-0812">Transmembrane</keyword>
<evidence type="ECO:0000256" key="6">
    <source>
        <dbReference type="ARBA" id="ARBA00023136"/>
    </source>
</evidence>
<dbReference type="PANTHER" id="PTHR43652">
    <property type="entry name" value="BASIC AMINO ACID ANTIPORTER YFCC-RELATED"/>
    <property type="match status" value="1"/>
</dbReference>
<evidence type="ECO:0000256" key="1">
    <source>
        <dbReference type="ARBA" id="ARBA00004141"/>
    </source>
</evidence>
<dbReference type="PROSITE" id="PS51202">
    <property type="entry name" value="RCK_C"/>
    <property type="match status" value="2"/>
</dbReference>
<dbReference type="InterPro" id="IPR051679">
    <property type="entry name" value="DASS-Related_Transporters"/>
</dbReference>
<keyword evidence="5 7" id="KW-1133">Transmembrane helix</keyword>
<organism evidence="9 10">
    <name type="scientific">Ancylomarina euxinus</name>
    <dbReference type="NCBI Taxonomy" id="2283627"/>
    <lineage>
        <taxon>Bacteria</taxon>
        <taxon>Pseudomonadati</taxon>
        <taxon>Bacteroidota</taxon>
        <taxon>Bacteroidia</taxon>
        <taxon>Marinilabiliales</taxon>
        <taxon>Marinifilaceae</taxon>
        <taxon>Ancylomarina</taxon>
    </lineage>
</organism>
<feature type="transmembrane region" description="Helical" evidence="7">
    <location>
        <begin position="403"/>
        <end position="436"/>
    </location>
</feature>
<evidence type="ECO:0000256" key="2">
    <source>
        <dbReference type="ARBA" id="ARBA00022448"/>
    </source>
</evidence>
<evidence type="ECO:0000256" key="4">
    <source>
        <dbReference type="ARBA" id="ARBA00022737"/>
    </source>
</evidence>
<dbReference type="GO" id="GO:0006813">
    <property type="term" value="P:potassium ion transport"/>
    <property type="evidence" value="ECO:0007669"/>
    <property type="project" value="InterPro"/>
</dbReference>
<gene>
    <name evidence="9" type="ORF">DWB61_15530</name>
</gene>
<dbReference type="Pfam" id="PF02080">
    <property type="entry name" value="TrkA_C"/>
    <property type="match status" value="2"/>
</dbReference>
<evidence type="ECO:0000256" key="7">
    <source>
        <dbReference type="SAM" id="Phobius"/>
    </source>
</evidence>
<dbReference type="OrthoDB" id="9765532at2"/>
<accession>A0A425XXD2</accession>
<keyword evidence="4" id="KW-0677">Repeat</keyword>
<dbReference type="InterPro" id="IPR004680">
    <property type="entry name" value="Cit_transptr-like_dom"/>
</dbReference>
<dbReference type="InterPro" id="IPR006037">
    <property type="entry name" value="RCK_C"/>
</dbReference>
<comment type="caution">
    <text evidence="9">The sequence shown here is derived from an EMBL/GenBank/DDBJ whole genome shotgun (WGS) entry which is preliminary data.</text>
</comment>
<dbReference type="EMBL" id="QQWG01000021">
    <property type="protein sequence ID" value="RRG19321.1"/>
    <property type="molecule type" value="Genomic_DNA"/>
</dbReference>
<dbReference type="Gene3D" id="3.30.70.1450">
    <property type="entry name" value="Regulator of K+ conductance, C-terminal domain"/>
    <property type="match status" value="2"/>
</dbReference>
<dbReference type="FunFam" id="3.30.70.1450:FF:000009">
    <property type="entry name" value="SLC13 family permease"/>
    <property type="match status" value="1"/>
</dbReference>
<protein>
    <submittedName>
        <fullName evidence="9">SLC13 family permease</fullName>
    </submittedName>
</protein>
<dbReference type="AlphaFoldDB" id="A0A425XXD2"/>
<dbReference type="GO" id="GO:0008324">
    <property type="term" value="F:monoatomic cation transmembrane transporter activity"/>
    <property type="evidence" value="ECO:0007669"/>
    <property type="project" value="InterPro"/>
</dbReference>
<evidence type="ECO:0000313" key="10">
    <source>
        <dbReference type="Proteomes" id="UP000285794"/>
    </source>
</evidence>
<feature type="domain" description="RCK C-terminal" evidence="8">
    <location>
        <begin position="210"/>
        <end position="295"/>
    </location>
</feature>
<evidence type="ECO:0000256" key="5">
    <source>
        <dbReference type="ARBA" id="ARBA00022989"/>
    </source>
</evidence>